<feature type="chain" id="PRO_5019547376" description="Right handed beta helix domain-containing protein" evidence="1">
    <location>
        <begin position="27"/>
        <end position="437"/>
    </location>
</feature>
<protein>
    <recommendedName>
        <fullName evidence="4">Right handed beta helix domain-containing protein</fullName>
    </recommendedName>
</protein>
<dbReference type="OrthoDB" id="10018600at2759"/>
<dbReference type="STRING" id="177199.A0A420YCR1"/>
<proteinExistence type="predicted"/>
<keyword evidence="3" id="KW-1185">Reference proteome</keyword>
<keyword evidence="1" id="KW-0732">Signal</keyword>
<evidence type="ECO:0008006" key="4">
    <source>
        <dbReference type="Google" id="ProtNLM"/>
    </source>
</evidence>
<name>A0A420YCR1_9PEZI</name>
<dbReference type="Proteomes" id="UP000275385">
    <property type="component" value="Unassembled WGS sequence"/>
</dbReference>
<evidence type="ECO:0000313" key="2">
    <source>
        <dbReference type="EMBL" id="RKU45520.1"/>
    </source>
</evidence>
<accession>A0A420YCR1</accession>
<comment type="caution">
    <text evidence="2">The sequence shown here is derived from an EMBL/GenBank/DDBJ whole genome shotgun (WGS) entry which is preliminary data.</text>
</comment>
<gene>
    <name evidence="2" type="ORF">DL546_003216</name>
</gene>
<feature type="signal peptide" evidence="1">
    <location>
        <begin position="1"/>
        <end position="26"/>
    </location>
</feature>
<evidence type="ECO:0000313" key="3">
    <source>
        <dbReference type="Proteomes" id="UP000275385"/>
    </source>
</evidence>
<sequence>MRSFASTSVIAAVVGLSTTGLLKANAQISGQHVYSDGDGSREQTHVDYHIDDDATCGVLVDNHTRLQLQQSTISRVNFTGKNNLSADGIIGNAVVCALDGADLLADHDYIEFHNDHAAGVWTSGFNTTTHLSNVRVTSMGANTWGMVASNHSTVVASNIEMESNQNSSCGFVAVGGSLSVDYSVVYADGRFSAGFCIETADPPSGMVHARGVTSSSLEGVAVWLYGAAGQISFTNCTLVGGGGAAIISASLPRGLAQPHDLNIIDSVVTATNPNSPVLYYAVTDSNTHIYNSTLNAAGPDLIVSKCGSTAFVKCTAFFTNISISESEVEGTIQAWAPSRLRYELTSYSRWTGSVVNTPSDVASSAPDVYLDETSVWTVNKDTWVRALVSSLGNVSNIVAAEPNITIRYDSGAVENAYLLSQAFEIEGGGSVQPYLAK</sequence>
<dbReference type="EMBL" id="QVQW01000020">
    <property type="protein sequence ID" value="RKU45520.1"/>
    <property type="molecule type" value="Genomic_DNA"/>
</dbReference>
<evidence type="ECO:0000256" key="1">
    <source>
        <dbReference type="SAM" id="SignalP"/>
    </source>
</evidence>
<dbReference type="AlphaFoldDB" id="A0A420YCR1"/>
<organism evidence="2 3">
    <name type="scientific">Coniochaeta pulveracea</name>
    <dbReference type="NCBI Taxonomy" id="177199"/>
    <lineage>
        <taxon>Eukaryota</taxon>
        <taxon>Fungi</taxon>
        <taxon>Dikarya</taxon>
        <taxon>Ascomycota</taxon>
        <taxon>Pezizomycotina</taxon>
        <taxon>Sordariomycetes</taxon>
        <taxon>Sordariomycetidae</taxon>
        <taxon>Coniochaetales</taxon>
        <taxon>Coniochaetaceae</taxon>
        <taxon>Coniochaeta</taxon>
    </lineage>
</organism>
<reference evidence="2 3" key="1">
    <citation type="submission" date="2018-08" db="EMBL/GenBank/DDBJ databases">
        <title>Draft genome of the lignicolous fungus Coniochaeta pulveracea.</title>
        <authorList>
            <person name="Borstlap C.J."/>
            <person name="De Witt R.N."/>
            <person name="Botha A."/>
            <person name="Volschenk H."/>
        </authorList>
    </citation>
    <scope>NUCLEOTIDE SEQUENCE [LARGE SCALE GENOMIC DNA]</scope>
    <source>
        <strain evidence="2 3">CAB683</strain>
    </source>
</reference>